<protein>
    <submittedName>
        <fullName evidence="2">Uncharacterized protein</fullName>
    </submittedName>
</protein>
<keyword evidence="1" id="KW-1133">Transmembrane helix</keyword>
<dbReference type="AlphaFoldDB" id="A0A8R1IRT3"/>
<evidence type="ECO:0000313" key="2">
    <source>
        <dbReference type="EnsemblMetazoa" id="CJA38461.1"/>
    </source>
</evidence>
<keyword evidence="1" id="KW-0812">Transmembrane</keyword>
<dbReference type="EnsemblMetazoa" id="CJA38461.1">
    <property type="protein sequence ID" value="CJA38461.1"/>
    <property type="gene ID" value="WBGene00214308"/>
</dbReference>
<reference evidence="2" key="2">
    <citation type="submission" date="2022-06" db="UniProtKB">
        <authorList>
            <consortium name="EnsemblMetazoa"/>
        </authorList>
    </citation>
    <scope>IDENTIFICATION</scope>
    <source>
        <strain evidence="2">DF5081</strain>
    </source>
</reference>
<feature type="transmembrane region" description="Helical" evidence="1">
    <location>
        <begin position="84"/>
        <end position="105"/>
    </location>
</feature>
<dbReference type="PANTHER" id="PTHR46895">
    <property type="entry name" value="PROTEIN CBG20548-RELATED"/>
    <property type="match status" value="1"/>
</dbReference>
<dbReference type="PANTHER" id="PTHR46895:SF1">
    <property type="entry name" value="G-PROTEIN COUPLED RECEPTORS FAMILY 1 PROFILE DOMAIN-CONTAINING PROTEIN"/>
    <property type="match status" value="1"/>
</dbReference>
<keyword evidence="1" id="KW-0472">Membrane</keyword>
<name>A0A8R1IRT3_CAEJA</name>
<organism evidence="2 3">
    <name type="scientific">Caenorhabditis japonica</name>
    <dbReference type="NCBI Taxonomy" id="281687"/>
    <lineage>
        <taxon>Eukaryota</taxon>
        <taxon>Metazoa</taxon>
        <taxon>Ecdysozoa</taxon>
        <taxon>Nematoda</taxon>
        <taxon>Chromadorea</taxon>
        <taxon>Rhabditida</taxon>
        <taxon>Rhabditina</taxon>
        <taxon>Rhabditomorpha</taxon>
        <taxon>Rhabditoidea</taxon>
        <taxon>Rhabditidae</taxon>
        <taxon>Peloderinae</taxon>
        <taxon>Caenorhabditis</taxon>
    </lineage>
</organism>
<evidence type="ECO:0000313" key="3">
    <source>
        <dbReference type="Proteomes" id="UP000005237"/>
    </source>
</evidence>
<reference evidence="3" key="1">
    <citation type="submission" date="2010-08" db="EMBL/GenBank/DDBJ databases">
        <authorList>
            <consortium name="Caenorhabditis japonica Sequencing Consortium"/>
            <person name="Wilson R.K."/>
        </authorList>
    </citation>
    <scope>NUCLEOTIDE SEQUENCE [LARGE SCALE GENOMIC DNA]</scope>
    <source>
        <strain evidence="3">DF5081</strain>
    </source>
</reference>
<evidence type="ECO:0000256" key="1">
    <source>
        <dbReference type="SAM" id="Phobius"/>
    </source>
</evidence>
<sequence>MEFSSSAELYVKTVCFLIPNICGYYVGDVFNASLIPEHEWMQSEEFLNADVSKWVDKFRREHGGDDSGLLTLVPPGLYVTLNKYVFPFQFLFGVIGNVLNLCVLLSRNMRNEVGGFWGFLKRFWQGFFFFDRGFV</sequence>
<dbReference type="Proteomes" id="UP000005237">
    <property type="component" value="Unassembled WGS sequence"/>
</dbReference>
<keyword evidence="3" id="KW-1185">Reference proteome</keyword>
<accession>A0A8R1IRT3</accession>
<proteinExistence type="predicted"/>